<evidence type="ECO:0000313" key="1">
    <source>
        <dbReference type="EMBL" id="KJK44380.1"/>
    </source>
</evidence>
<dbReference type="PATRIC" id="fig|68170.10.peg.7759"/>
<protein>
    <submittedName>
        <fullName evidence="1">Uncharacterized protein</fullName>
    </submittedName>
</protein>
<organism evidence="1 2">
    <name type="scientific">Lentzea aerocolonigenes</name>
    <name type="common">Lechevalieria aerocolonigenes</name>
    <name type="synonym">Saccharothrix aerocolonigenes</name>
    <dbReference type="NCBI Taxonomy" id="68170"/>
    <lineage>
        <taxon>Bacteria</taxon>
        <taxon>Bacillati</taxon>
        <taxon>Actinomycetota</taxon>
        <taxon>Actinomycetes</taxon>
        <taxon>Pseudonocardiales</taxon>
        <taxon>Pseudonocardiaceae</taxon>
        <taxon>Lentzea</taxon>
    </lineage>
</organism>
<dbReference type="OrthoDB" id="9989228at2"/>
<gene>
    <name evidence="1" type="ORF">UK23_29605</name>
</gene>
<name>A0A0F0GM15_LENAE</name>
<keyword evidence="2" id="KW-1185">Reference proteome</keyword>
<evidence type="ECO:0000313" key="2">
    <source>
        <dbReference type="Proteomes" id="UP000033393"/>
    </source>
</evidence>
<comment type="caution">
    <text evidence="1">The sequence shown here is derived from an EMBL/GenBank/DDBJ whole genome shotgun (WGS) entry which is preliminary data.</text>
</comment>
<dbReference type="AlphaFoldDB" id="A0A0F0GM15"/>
<sequence>MSAELHKFFHHQAKRAHRAYARTIERENETKGPIPEWNDLADAERVAWVMVAMELCRAR</sequence>
<dbReference type="RefSeq" id="WP_045314963.1">
    <property type="nucleotide sequence ID" value="NZ_JYJG01000248.1"/>
</dbReference>
<accession>A0A0F0GM15</accession>
<reference evidence="1 2" key="1">
    <citation type="submission" date="2015-02" db="EMBL/GenBank/DDBJ databases">
        <authorList>
            <person name="Ju K.-S."/>
            <person name="Doroghazi J.R."/>
            <person name="Metcalf W."/>
        </authorList>
    </citation>
    <scope>NUCLEOTIDE SEQUENCE [LARGE SCALE GENOMIC DNA]</scope>
    <source>
        <strain evidence="1 2">NRRL B-16140</strain>
    </source>
</reference>
<dbReference type="EMBL" id="JYJG01000248">
    <property type="protein sequence ID" value="KJK44380.1"/>
    <property type="molecule type" value="Genomic_DNA"/>
</dbReference>
<dbReference type="Proteomes" id="UP000033393">
    <property type="component" value="Unassembled WGS sequence"/>
</dbReference>
<proteinExistence type="predicted"/>